<evidence type="ECO:0000256" key="1">
    <source>
        <dbReference type="SAM" id="MobiDB-lite"/>
    </source>
</evidence>
<gene>
    <name evidence="2" type="ORF">CALVIDRAFT_59972</name>
</gene>
<evidence type="ECO:0000313" key="3">
    <source>
        <dbReference type="Proteomes" id="UP000076738"/>
    </source>
</evidence>
<dbReference type="EMBL" id="KV417278">
    <property type="protein sequence ID" value="KZO97762.1"/>
    <property type="molecule type" value="Genomic_DNA"/>
</dbReference>
<proteinExistence type="predicted"/>
<organism evidence="2 3">
    <name type="scientific">Calocera viscosa (strain TUFC12733)</name>
    <dbReference type="NCBI Taxonomy" id="1330018"/>
    <lineage>
        <taxon>Eukaryota</taxon>
        <taxon>Fungi</taxon>
        <taxon>Dikarya</taxon>
        <taxon>Basidiomycota</taxon>
        <taxon>Agaricomycotina</taxon>
        <taxon>Dacrymycetes</taxon>
        <taxon>Dacrymycetales</taxon>
        <taxon>Dacrymycetaceae</taxon>
        <taxon>Calocera</taxon>
    </lineage>
</organism>
<accession>A0A167NIY4</accession>
<sequence length="325" mass="35627">MALGESGHSRRVNDLLANSRAEHARHIQNIGGAARQAGPTSNYSPTLPFLLPAPALAAELNEAAPVPPPQPARKKPAGPPPPPSWVSHSHPVDAGTDLLAATAESCRLREELLRFIFCRLPTPWNINDLPTLVDWCLLSLLDPFDAEAISELPAHLRQRLVRLAAIHRPLTRDQLKVCWGGDYSGTGGEVIILGRETYGAMKGLLHALHRAGEAPLPEESWDTPMHLLAAPQLPVLHTLVLVKTPLPSLTLLPRTLTHLSLVNCTFDAMRTARNLPKTLPLIEWIEIRECEGIEWSFFGTLDWGRWTALRGARLIPARQEGGRAG</sequence>
<reference evidence="2 3" key="1">
    <citation type="journal article" date="2016" name="Mol. Biol. Evol.">
        <title>Comparative Genomics of Early-Diverging Mushroom-Forming Fungi Provides Insights into the Origins of Lignocellulose Decay Capabilities.</title>
        <authorList>
            <person name="Nagy L.G."/>
            <person name="Riley R."/>
            <person name="Tritt A."/>
            <person name="Adam C."/>
            <person name="Daum C."/>
            <person name="Floudas D."/>
            <person name="Sun H."/>
            <person name="Yadav J.S."/>
            <person name="Pangilinan J."/>
            <person name="Larsson K.H."/>
            <person name="Matsuura K."/>
            <person name="Barry K."/>
            <person name="Labutti K."/>
            <person name="Kuo R."/>
            <person name="Ohm R.A."/>
            <person name="Bhattacharya S.S."/>
            <person name="Shirouzu T."/>
            <person name="Yoshinaga Y."/>
            <person name="Martin F.M."/>
            <person name="Grigoriev I.V."/>
            <person name="Hibbett D.S."/>
        </authorList>
    </citation>
    <scope>NUCLEOTIDE SEQUENCE [LARGE SCALE GENOMIC DNA]</scope>
    <source>
        <strain evidence="2 3">TUFC12733</strain>
    </source>
</reference>
<feature type="region of interest" description="Disordered" evidence="1">
    <location>
        <begin position="63"/>
        <end position="91"/>
    </location>
</feature>
<dbReference type="Proteomes" id="UP000076738">
    <property type="component" value="Unassembled WGS sequence"/>
</dbReference>
<evidence type="ECO:0000313" key="2">
    <source>
        <dbReference type="EMBL" id="KZO97762.1"/>
    </source>
</evidence>
<dbReference type="AlphaFoldDB" id="A0A167NIY4"/>
<name>A0A167NIY4_CALVF</name>
<feature type="compositionally biased region" description="Pro residues" evidence="1">
    <location>
        <begin position="65"/>
        <end position="84"/>
    </location>
</feature>
<keyword evidence="3" id="KW-1185">Reference proteome</keyword>
<dbReference type="OrthoDB" id="3362738at2759"/>
<protein>
    <submittedName>
        <fullName evidence="2">Uncharacterized protein</fullName>
    </submittedName>
</protein>